<evidence type="ECO:0000256" key="1">
    <source>
        <dbReference type="SAM" id="Phobius"/>
    </source>
</evidence>
<dbReference type="InterPro" id="IPR012373">
    <property type="entry name" value="Ferrdict_sens_TM"/>
</dbReference>
<dbReference type="InterPro" id="IPR006860">
    <property type="entry name" value="FecR"/>
</dbReference>
<dbReference type="GO" id="GO:0016989">
    <property type="term" value="F:sigma factor antagonist activity"/>
    <property type="evidence" value="ECO:0007669"/>
    <property type="project" value="TreeGrafter"/>
</dbReference>
<dbReference type="RefSeq" id="WP_146865790.1">
    <property type="nucleotide sequence ID" value="NZ_BKAU01000005.1"/>
</dbReference>
<dbReference type="PANTHER" id="PTHR30273:SF2">
    <property type="entry name" value="PROTEIN FECR"/>
    <property type="match status" value="1"/>
</dbReference>
<dbReference type="PIRSF" id="PIRSF018266">
    <property type="entry name" value="FecR"/>
    <property type="match status" value="1"/>
</dbReference>
<feature type="domain" description="Protein FecR C-terminal" evidence="3">
    <location>
        <begin position="312"/>
        <end position="375"/>
    </location>
</feature>
<keyword evidence="1" id="KW-0812">Transmembrane</keyword>
<keyword evidence="1" id="KW-1133">Transmembrane helix</keyword>
<proteinExistence type="predicted"/>
<dbReference type="InterPro" id="IPR032508">
    <property type="entry name" value="FecR_C"/>
</dbReference>
<protein>
    <submittedName>
        <fullName evidence="4">Iron dicitrate transporter FecR</fullName>
    </submittedName>
</protein>
<sequence length="381" mass="42269">MDAQRMNELERLLLKKLEGKISGEELRRLESWAAKNPENRRLMEVLSDQEWMMEQMAELEAIEIPAQEPVVRPFFRRWGWAAAVICLLGAGTAFWLTRQPAVQTAPVVQAPAQPDVQPGHEGAILTLADGSVIPLDSTRQGEIARQSGSRLTLGKGELAYDAGAHRKEAAEFNTITIPRGRQFRLLLPDGSKVWLNSASSIRFPVAFTGTVRPVTVTGEAYFEVAQNKAMPFIVHVPERSSLRVLGTRFNIKAYPDEPGAVATLLEGKLSVEVSGKQTVLLPGQQAVMNGTQLQKSNVADAEASIAWKNGLFNFDNKKLDAVMRELARWYDLEIVYQKGIPDIMFGGEMGRNEPLSNVLLGLQDANVKFRIDTNRRLVVLP</sequence>
<keyword evidence="1" id="KW-0472">Membrane</keyword>
<name>A0A512RQ69_9BACT</name>
<dbReference type="Gene3D" id="3.55.50.30">
    <property type="match status" value="1"/>
</dbReference>
<evidence type="ECO:0000313" key="4">
    <source>
        <dbReference type="EMBL" id="GEP97827.1"/>
    </source>
</evidence>
<dbReference type="AlphaFoldDB" id="A0A512RQ69"/>
<comment type="caution">
    <text evidence="4">The sequence shown here is derived from an EMBL/GenBank/DDBJ whole genome shotgun (WGS) entry which is preliminary data.</text>
</comment>
<dbReference type="Gene3D" id="2.60.120.1440">
    <property type="match status" value="1"/>
</dbReference>
<dbReference type="EMBL" id="BKAU01000005">
    <property type="protein sequence ID" value="GEP97827.1"/>
    <property type="molecule type" value="Genomic_DNA"/>
</dbReference>
<feature type="transmembrane region" description="Helical" evidence="1">
    <location>
        <begin position="78"/>
        <end position="96"/>
    </location>
</feature>
<evidence type="ECO:0000259" key="2">
    <source>
        <dbReference type="Pfam" id="PF04773"/>
    </source>
</evidence>
<dbReference type="PANTHER" id="PTHR30273">
    <property type="entry name" value="PERIPLASMIC SIGNAL SENSOR AND SIGMA FACTOR ACTIVATOR FECR-RELATED"/>
    <property type="match status" value="1"/>
</dbReference>
<evidence type="ECO:0000259" key="3">
    <source>
        <dbReference type="Pfam" id="PF16344"/>
    </source>
</evidence>
<feature type="domain" description="FecR protein" evidence="2">
    <location>
        <begin position="174"/>
        <end position="268"/>
    </location>
</feature>
<evidence type="ECO:0000313" key="5">
    <source>
        <dbReference type="Proteomes" id="UP000321436"/>
    </source>
</evidence>
<accession>A0A512RQ69</accession>
<dbReference type="Proteomes" id="UP000321436">
    <property type="component" value="Unassembled WGS sequence"/>
</dbReference>
<dbReference type="Pfam" id="PF16344">
    <property type="entry name" value="FecR_C"/>
    <property type="match status" value="1"/>
</dbReference>
<gene>
    <name evidence="4" type="ORF">CCY01nite_40870</name>
</gene>
<reference evidence="4 5" key="1">
    <citation type="submission" date="2019-07" db="EMBL/GenBank/DDBJ databases">
        <title>Whole genome shotgun sequence of Chitinophaga cymbidii NBRC 109752.</title>
        <authorList>
            <person name="Hosoyama A."/>
            <person name="Uohara A."/>
            <person name="Ohji S."/>
            <person name="Ichikawa N."/>
        </authorList>
    </citation>
    <scope>NUCLEOTIDE SEQUENCE [LARGE SCALE GENOMIC DNA]</scope>
    <source>
        <strain evidence="4 5">NBRC 109752</strain>
    </source>
</reference>
<dbReference type="Pfam" id="PF04773">
    <property type="entry name" value="FecR"/>
    <property type="match status" value="1"/>
</dbReference>
<dbReference type="OrthoDB" id="7462608at2"/>
<keyword evidence="5" id="KW-1185">Reference proteome</keyword>
<organism evidence="4 5">
    <name type="scientific">Chitinophaga cymbidii</name>
    <dbReference type="NCBI Taxonomy" id="1096750"/>
    <lineage>
        <taxon>Bacteria</taxon>
        <taxon>Pseudomonadati</taxon>
        <taxon>Bacteroidota</taxon>
        <taxon>Chitinophagia</taxon>
        <taxon>Chitinophagales</taxon>
        <taxon>Chitinophagaceae</taxon>
        <taxon>Chitinophaga</taxon>
    </lineage>
</organism>